<evidence type="ECO:0000313" key="5">
    <source>
        <dbReference type="EMBL" id="MTH60279.1"/>
    </source>
</evidence>
<evidence type="ECO:0000256" key="1">
    <source>
        <dbReference type="ARBA" id="ARBA00009477"/>
    </source>
</evidence>
<dbReference type="NCBIfam" id="TIGR01730">
    <property type="entry name" value="RND_mfp"/>
    <property type="match status" value="1"/>
</dbReference>
<comment type="similarity">
    <text evidence="1">Belongs to the membrane fusion protein (MFP) (TC 8.A.1) family.</text>
</comment>
<dbReference type="Gene3D" id="2.40.50.100">
    <property type="match status" value="1"/>
</dbReference>
<dbReference type="OrthoDB" id="9813967at2"/>
<dbReference type="Proteomes" id="UP000449846">
    <property type="component" value="Unassembled WGS sequence"/>
</dbReference>
<comment type="caution">
    <text evidence="5">The sequence shown here is derived from an EMBL/GenBank/DDBJ whole genome shotgun (WGS) entry which is preliminary data.</text>
</comment>
<dbReference type="GO" id="GO:0015562">
    <property type="term" value="F:efflux transmembrane transporter activity"/>
    <property type="evidence" value="ECO:0007669"/>
    <property type="project" value="TreeGrafter"/>
</dbReference>
<dbReference type="InterPro" id="IPR006143">
    <property type="entry name" value="RND_pump_MFP"/>
</dbReference>
<keyword evidence="3" id="KW-0732">Signal</keyword>
<dbReference type="PANTHER" id="PTHR30469">
    <property type="entry name" value="MULTIDRUG RESISTANCE PROTEIN MDTA"/>
    <property type="match status" value="1"/>
</dbReference>
<dbReference type="RefSeq" id="WP_155040223.1">
    <property type="nucleotide sequence ID" value="NZ_JBHGCD010000028.1"/>
</dbReference>
<dbReference type="Pfam" id="PF25967">
    <property type="entry name" value="RND-MFP_C"/>
    <property type="match status" value="1"/>
</dbReference>
<gene>
    <name evidence="5" type="ORF">GL300_13775</name>
</gene>
<accession>A0A844HMH3</accession>
<dbReference type="Gene3D" id="1.10.287.470">
    <property type="entry name" value="Helix hairpin bin"/>
    <property type="match status" value="1"/>
</dbReference>
<dbReference type="PANTHER" id="PTHR30469:SF38">
    <property type="entry name" value="HLYD FAMILY SECRETION PROTEIN"/>
    <property type="match status" value="1"/>
</dbReference>
<dbReference type="Gene3D" id="2.40.420.20">
    <property type="match status" value="1"/>
</dbReference>
<keyword evidence="2" id="KW-0175">Coiled coil</keyword>
<evidence type="ECO:0000259" key="4">
    <source>
        <dbReference type="Pfam" id="PF25967"/>
    </source>
</evidence>
<protein>
    <submittedName>
        <fullName evidence="5">Efflux RND transporter periplasmic adaptor subunit</fullName>
    </submittedName>
</protein>
<name>A0A844HMH3_9RHOB</name>
<feature type="domain" description="Multidrug resistance protein MdtA-like C-terminal permuted SH3" evidence="4">
    <location>
        <begin position="290"/>
        <end position="349"/>
    </location>
</feature>
<feature type="chain" id="PRO_5032847121" evidence="3">
    <location>
        <begin position="20"/>
        <end position="364"/>
    </location>
</feature>
<dbReference type="InterPro" id="IPR058627">
    <property type="entry name" value="MdtA-like_C"/>
</dbReference>
<feature type="signal peptide" evidence="3">
    <location>
        <begin position="1"/>
        <end position="19"/>
    </location>
</feature>
<organism evidence="5 6">
    <name type="scientific">Paracoccus litorisediminis</name>
    <dbReference type="NCBI Taxonomy" id="2006130"/>
    <lineage>
        <taxon>Bacteria</taxon>
        <taxon>Pseudomonadati</taxon>
        <taxon>Pseudomonadota</taxon>
        <taxon>Alphaproteobacteria</taxon>
        <taxon>Rhodobacterales</taxon>
        <taxon>Paracoccaceae</taxon>
        <taxon>Paracoccus</taxon>
    </lineage>
</organism>
<evidence type="ECO:0000256" key="3">
    <source>
        <dbReference type="SAM" id="SignalP"/>
    </source>
</evidence>
<reference evidence="5 6" key="1">
    <citation type="submission" date="2019-11" db="EMBL/GenBank/DDBJ databases">
        <authorList>
            <person name="Dong K."/>
        </authorList>
    </citation>
    <scope>NUCLEOTIDE SEQUENCE [LARGE SCALE GENOMIC DNA]</scope>
    <source>
        <strain evidence="5 6">NBRC 112902</strain>
    </source>
</reference>
<dbReference type="SUPFAM" id="SSF111369">
    <property type="entry name" value="HlyD-like secretion proteins"/>
    <property type="match status" value="1"/>
</dbReference>
<evidence type="ECO:0000313" key="6">
    <source>
        <dbReference type="Proteomes" id="UP000449846"/>
    </source>
</evidence>
<dbReference type="Gene3D" id="2.40.30.170">
    <property type="match status" value="1"/>
</dbReference>
<evidence type="ECO:0000256" key="2">
    <source>
        <dbReference type="SAM" id="Coils"/>
    </source>
</evidence>
<feature type="coiled-coil region" evidence="2">
    <location>
        <begin position="104"/>
        <end position="162"/>
    </location>
</feature>
<dbReference type="EMBL" id="WMIG01000007">
    <property type="protein sequence ID" value="MTH60279.1"/>
    <property type="molecule type" value="Genomic_DNA"/>
</dbReference>
<proteinExistence type="inferred from homology"/>
<sequence length="364" mass="37781">MISHIPPHLIRLACVLALAGFLAGCDESEDEPPAQPRPVRTVTVEERLAGETVSLAGTVESQTQVDLGFRIGGRMVERLVNVGDTVEAGQALASLDPMDEENGRRAAEANLTAAEAQLSEARATHNRQRQLFDRGLLARAGLERAEAALASANSATDAAAAQFAIATRRLNDTALFADAPGVVTAVGAEPGEVVASGRMIVQIARDGGMDAVFDVPAALIETSPADPEITVALSQTPTVSARGRIREVAPRADTVTGTFRVRVGLIEPPPELRLGSTVTGRAVFGEISSIQIPASALTSNDGAPAVWIVDPASSTVALHPVQVERYLPASVVIAGGLSPGDIVVTAGVQVLRPGQSVRLPEAES</sequence>
<keyword evidence="6" id="KW-1185">Reference proteome</keyword>
<dbReference type="GO" id="GO:1990281">
    <property type="term" value="C:efflux pump complex"/>
    <property type="evidence" value="ECO:0007669"/>
    <property type="project" value="TreeGrafter"/>
</dbReference>
<dbReference type="AlphaFoldDB" id="A0A844HMH3"/>